<organism evidence="8 9">
    <name type="scientific">Anaeramoeba ignava</name>
    <name type="common">Anaerobic marine amoeba</name>
    <dbReference type="NCBI Taxonomy" id="1746090"/>
    <lineage>
        <taxon>Eukaryota</taxon>
        <taxon>Metamonada</taxon>
        <taxon>Anaeramoebidae</taxon>
        <taxon>Anaeramoeba</taxon>
    </lineage>
</organism>
<dbReference type="SUPFAM" id="SSF53448">
    <property type="entry name" value="Nucleotide-diphospho-sugar transferases"/>
    <property type="match status" value="1"/>
</dbReference>
<feature type="binding site" evidence="7">
    <location>
        <position position="239"/>
    </location>
    <ligand>
        <name>UTP</name>
        <dbReference type="ChEBI" id="CHEBI:46398"/>
    </ligand>
</feature>
<evidence type="ECO:0000313" key="8">
    <source>
        <dbReference type="EMBL" id="KAJ5067698.1"/>
    </source>
</evidence>
<evidence type="ECO:0000256" key="6">
    <source>
        <dbReference type="PIRSR" id="PIRSR000806-1"/>
    </source>
</evidence>
<sequence length="489" mass="55238">MQNLMENESEMSRLKKIPSLTRFRELSVETMGQEMKELLENIGLSSRNAEIMSRMVSKSTKQPILDWDKIDPINENQITDYSSLSADFKDPAILSKVAVLKLNGGLGTTMGCTGPKSLIEVYSEKSFLDLMVMQIEAINKKYQTDVPLILMNSFNTDEDTKKGIIKYKGHKITIKTFLQKKFPRIKKESLLPVPTSANSPIEEWYPPGHGDVYDSLLESGLLNQLLEQGKEILFISNGDNLGATLNAKIANYFHQKNLDFLIEVTPKTAADIKGGTLVNYNNHLTLLEIAQVPKSHISDFQSVFKFKTFNTNNIWVNLKVLKEKIEKQPLDLDIIQNHKELNGTRVIQFETAVGSAIKHFEKTTALNVPRTRFLPVKTTSDLLLVQSNLFTINHGKLKPNPDSLYLGFPQIKLMQHFQYISDYNDRFQTIPDIKELRHFTVSGNVFFGSGVILKGTVIIVADEKGRIDIPSGSLLENKVITGNLRITNY</sequence>
<dbReference type="CDD" id="cd00897">
    <property type="entry name" value="UGPase_euk"/>
    <property type="match status" value="1"/>
</dbReference>
<dbReference type="PANTHER" id="PTHR43511">
    <property type="match status" value="1"/>
</dbReference>
<dbReference type="InterPro" id="IPR029044">
    <property type="entry name" value="Nucleotide-diphossugar_trans"/>
</dbReference>
<comment type="caution">
    <text evidence="8">The sequence shown here is derived from an EMBL/GenBank/DDBJ whole genome shotgun (WGS) entry which is preliminary data.</text>
</comment>
<dbReference type="Gene3D" id="3.90.550.10">
    <property type="entry name" value="Spore Coat Polysaccharide Biosynthesis Protein SpsA, Chain A"/>
    <property type="match status" value="1"/>
</dbReference>
<evidence type="ECO:0000256" key="7">
    <source>
        <dbReference type="PIRSR" id="PIRSR000806-2"/>
    </source>
</evidence>
<accession>A0A9Q0L7V2</accession>
<dbReference type="GO" id="GO:0006011">
    <property type="term" value="P:UDP-alpha-D-glucose metabolic process"/>
    <property type="evidence" value="ECO:0007669"/>
    <property type="project" value="UniProtKB-UniRule"/>
</dbReference>
<evidence type="ECO:0000256" key="1">
    <source>
        <dbReference type="ARBA" id="ARBA00010401"/>
    </source>
</evidence>
<dbReference type="GO" id="GO:0003983">
    <property type="term" value="F:UTP:glucose-1-phosphate uridylyltransferase activity"/>
    <property type="evidence" value="ECO:0007669"/>
    <property type="project" value="UniProtKB-EC"/>
</dbReference>
<protein>
    <recommendedName>
        <fullName evidence="2 5">UTP--glucose-1-phosphate uridylyltransferase</fullName>
        <ecNumber evidence="2 5">2.7.7.9</ecNumber>
    </recommendedName>
</protein>
<feature type="binding site" evidence="7">
    <location>
        <position position="179"/>
    </location>
    <ligand>
        <name>UTP</name>
        <dbReference type="ChEBI" id="CHEBI:46398"/>
    </ligand>
</feature>
<proteinExistence type="inferred from homology"/>
<gene>
    <name evidence="8" type="ORF">M0811_02888</name>
</gene>
<keyword evidence="9" id="KW-1185">Reference proteome</keyword>
<dbReference type="Pfam" id="PF01704">
    <property type="entry name" value="UDPGP"/>
    <property type="match status" value="1"/>
</dbReference>
<keyword evidence="4 5" id="KW-0548">Nucleotidyltransferase</keyword>
<name>A0A9Q0L7V2_ANAIG</name>
<dbReference type="OrthoDB" id="932129at2759"/>
<dbReference type="FunFam" id="3.90.550.10:FF:000002">
    <property type="entry name" value="UTP--glucose-1-phosphate uridylyltransferase"/>
    <property type="match status" value="1"/>
</dbReference>
<feature type="binding site" evidence="6">
    <location>
        <position position="209"/>
    </location>
    <ligand>
        <name>substrate</name>
    </ligand>
</feature>
<evidence type="ECO:0000313" key="9">
    <source>
        <dbReference type="Proteomes" id="UP001149090"/>
    </source>
</evidence>
<feature type="binding site" evidence="7">
    <location>
        <position position="116"/>
    </location>
    <ligand>
        <name>UTP</name>
        <dbReference type="ChEBI" id="CHEBI:46398"/>
    </ligand>
</feature>
<dbReference type="Proteomes" id="UP001149090">
    <property type="component" value="Unassembled WGS sequence"/>
</dbReference>
<feature type="binding site" evidence="7">
    <location>
        <position position="208"/>
    </location>
    <ligand>
        <name>UTP</name>
        <dbReference type="ChEBI" id="CHEBI:46398"/>
    </ligand>
</feature>
<dbReference type="InterPro" id="IPR016267">
    <property type="entry name" value="UDPGP_trans"/>
</dbReference>
<evidence type="ECO:0000256" key="5">
    <source>
        <dbReference type="PIRNR" id="PIRNR000806"/>
    </source>
</evidence>
<comment type="catalytic activity">
    <reaction evidence="5">
        <text>alpha-D-glucose 1-phosphate + UTP + H(+) = UDP-alpha-D-glucose + diphosphate</text>
        <dbReference type="Rhea" id="RHEA:19889"/>
        <dbReference type="ChEBI" id="CHEBI:15378"/>
        <dbReference type="ChEBI" id="CHEBI:33019"/>
        <dbReference type="ChEBI" id="CHEBI:46398"/>
        <dbReference type="ChEBI" id="CHEBI:58601"/>
        <dbReference type="ChEBI" id="CHEBI:58885"/>
        <dbReference type="EC" id="2.7.7.9"/>
    </reaction>
</comment>
<feature type="binding site" evidence="7">
    <location>
        <position position="377"/>
    </location>
    <ligand>
        <name>UTP</name>
        <dbReference type="ChEBI" id="CHEBI:46398"/>
    </ligand>
</feature>
<evidence type="ECO:0000256" key="2">
    <source>
        <dbReference type="ARBA" id="ARBA00012415"/>
    </source>
</evidence>
<dbReference type="EMBL" id="JAPDFW010000125">
    <property type="protein sequence ID" value="KAJ5067698.1"/>
    <property type="molecule type" value="Genomic_DNA"/>
</dbReference>
<evidence type="ECO:0000256" key="4">
    <source>
        <dbReference type="ARBA" id="ARBA00022695"/>
    </source>
</evidence>
<dbReference type="FunFam" id="2.160.10.10:FF:000001">
    <property type="entry name" value="UTP--glucose-1-phosphate uridylyltransferase"/>
    <property type="match status" value="1"/>
</dbReference>
<dbReference type="EC" id="2.7.7.9" evidence="2 5"/>
<keyword evidence="3 5" id="KW-0808">Transferase</keyword>
<dbReference type="AlphaFoldDB" id="A0A9Q0L7V2"/>
<comment type="similarity">
    <text evidence="1 5">Belongs to the UDPGP type 1 family.</text>
</comment>
<dbReference type="Gene3D" id="2.160.10.10">
    <property type="entry name" value="Hexapeptide repeat proteins"/>
    <property type="match status" value="1"/>
</dbReference>
<dbReference type="PIRSF" id="PIRSF000806">
    <property type="entry name" value="UDPGP"/>
    <property type="match status" value="1"/>
</dbReference>
<dbReference type="OMA" id="KEYCFLS"/>
<reference evidence="8" key="1">
    <citation type="submission" date="2022-10" db="EMBL/GenBank/DDBJ databases">
        <title>Novel sulphate-reducing endosymbionts in the free-living metamonad Anaeramoeba.</title>
        <authorList>
            <person name="Jerlstrom-Hultqvist J."/>
            <person name="Cepicka I."/>
            <person name="Gallot-Lavallee L."/>
            <person name="Salas-Leiva D."/>
            <person name="Curtis B.A."/>
            <person name="Zahonova K."/>
            <person name="Pipaliya S."/>
            <person name="Dacks J."/>
            <person name="Roger A.J."/>
        </authorList>
    </citation>
    <scope>NUCLEOTIDE SEQUENCE</scope>
    <source>
        <strain evidence="8">BMAN</strain>
    </source>
</reference>
<dbReference type="InterPro" id="IPR002618">
    <property type="entry name" value="UDPGP_fam"/>
</dbReference>
<evidence type="ECO:0000256" key="3">
    <source>
        <dbReference type="ARBA" id="ARBA00022679"/>
    </source>
</evidence>